<name>A0A017SZG0_9BACT</name>
<evidence type="ECO:0000313" key="4">
    <source>
        <dbReference type="Proteomes" id="UP000019678"/>
    </source>
</evidence>
<dbReference type="RefSeq" id="WP_156041313.1">
    <property type="nucleotide sequence ID" value="NZ_ASRX01000061.1"/>
</dbReference>
<feature type="region of interest" description="Disordered" evidence="1">
    <location>
        <begin position="34"/>
        <end position="99"/>
    </location>
</feature>
<organism evidence="3 4">
    <name type="scientific">Chondromyces apiculatus DSM 436</name>
    <dbReference type="NCBI Taxonomy" id="1192034"/>
    <lineage>
        <taxon>Bacteria</taxon>
        <taxon>Pseudomonadati</taxon>
        <taxon>Myxococcota</taxon>
        <taxon>Polyangia</taxon>
        <taxon>Polyangiales</taxon>
        <taxon>Polyangiaceae</taxon>
        <taxon>Chondromyces</taxon>
    </lineage>
</organism>
<evidence type="ECO:0000313" key="3">
    <source>
        <dbReference type="EMBL" id="EYF02379.1"/>
    </source>
</evidence>
<accession>A0A017SZG0</accession>
<keyword evidence="2" id="KW-0732">Signal</keyword>
<dbReference type="AlphaFoldDB" id="A0A017SZG0"/>
<feature type="signal peptide" evidence="2">
    <location>
        <begin position="1"/>
        <end position="31"/>
    </location>
</feature>
<reference evidence="3 4" key="1">
    <citation type="submission" date="2013-05" db="EMBL/GenBank/DDBJ databases">
        <title>Genome assembly of Chondromyces apiculatus DSM 436.</title>
        <authorList>
            <person name="Sharma G."/>
            <person name="Khatri I."/>
            <person name="Kaur C."/>
            <person name="Mayilraj S."/>
            <person name="Subramanian S."/>
        </authorList>
    </citation>
    <scope>NUCLEOTIDE SEQUENCE [LARGE SCALE GENOMIC DNA]</scope>
    <source>
        <strain evidence="3 4">DSM 436</strain>
    </source>
</reference>
<dbReference type="OrthoDB" id="5505285at2"/>
<comment type="caution">
    <text evidence="3">The sequence shown here is derived from an EMBL/GenBank/DDBJ whole genome shotgun (WGS) entry which is preliminary data.</text>
</comment>
<evidence type="ECO:0000256" key="2">
    <source>
        <dbReference type="SAM" id="SignalP"/>
    </source>
</evidence>
<feature type="compositionally biased region" description="Pro residues" evidence="1">
    <location>
        <begin position="70"/>
        <end position="85"/>
    </location>
</feature>
<keyword evidence="4" id="KW-1185">Reference proteome</keyword>
<dbReference type="Proteomes" id="UP000019678">
    <property type="component" value="Unassembled WGS sequence"/>
</dbReference>
<evidence type="ECO:0000256" key="1">
    <source>
        <dbReference type="SAM" id="MobiDB-lite"/>
    </source>
</evidence>
<protein>
    <recommendedName>
        <fullName evidence="5">Outer membrane protein beta-barrel domain-containing protein</fullName>
    </recommendedName>
</protein>
<evidence type="ECO:0008006" key="5">
    <source>
        <dbReference type="Google" id="ProtNLM"/>
    </source>
</evidence>
<sequence>MIKRRVQCASIRLGALTLGLLGVVASSEAHAQPAQPVAPAGGTGMGPEASPAPTAAPNPYDPSMQAGGLAPPPPMQEPPLTPVTPPSTTEQRLDDAKKDDSGRGLEFFYLNVEGGFQHVGLTTFSVNEEELTAGLTASSASGAMVGAGLGLRLFVLTLGARARAGFFSDWQLFSLGGELGVHIPIGRLDPHFDLGFGYAALGNVSSAIQGAEDAVRIRGFYGRVGGGLDVYVLPALSIGANVSGELLGMTRPGLSPSELAAVQEDPGSDPEQSRAAALSADGTSYGSSLAITAVIGLHL</sequence>
<proteinExistence type="predicted"/>
<gene>
    <name evidence="3" type="ORF">CAP_7150</name>
</gene>
<dbReference type="EMBL" id="ASRX01000061">
    <property type="protein sequence ID" value="EYF02379.1"/>
    <property type="molecule type" value="Genomic_DNA"/>
</dbReference>
<dbReference type="STRING" id="1192034.CAP_7150"/>
<feature type="chain" id="PRO_5001496171" description="Outer membrane protein beta-barrel domain-containing protein" evidence="2">
    <location>
        <begin position="32"/>
        <end position="299"/>
    </location>
</feature>